<dbReference type="PROSITE" id="PS51194">
    <property type="entry name" value="HELICASE_CTER"/>
    <property type="match status" value="1"/>
</dbReference>
<gene>
    <name evidence="8" type="ORF">PRELSG_1124600</name>
</gene>
<evidence type="ECO:0000256" key="4">
    <source>
        <dbReference type="ARBA" id="ARBA00022840"/>
    </source>
</evidence>
<feature type="domain" description="Helicase ATP-binding" evidence="6">
    <location>
        <begin position="207"/>
        <end position="352"/>
    </location>
</feature>
<dbReference type="Proteomes" id="UP000220158">
    <property type="component" value="Chromosome 11"/>
</dbReference>
<accession>A0A1J1H7Z2</accession>
<dbReference type="GO" id="GO:0016787">
    <property type="term" value="F:hydrolase activity"/>
    <property type="evidence" value="ECO:0007669"/>
    <property type="project" value="UniProtKB-KW"/>
</dbReference>
<dbReference type="EC" id="3.6.4.13" evidence="8"/>
<dbReference type="EMBL" id="LN835306">
    <property type="protein sequence ID" value="CRH00901.1"/>
    <property type="molecule type" value="Genomic_DNA"/>
</dbReference>
<dbReference type="InterPro" id="IPR001650">
    <property type="entry name" value="Helicase_C-like"/>
</dbReference>
<protein>
    <submittedName>
        <fullName evidence="8">ATP dependent DEAD-box helicase, putative</fullName>
        <ecNumber evidence="8">3.6.4.13</ecNumber>
    </submittedName>
</protein>
<dbReference type="OrthoDB" id="6692397at2759"/>
<dbReference type="Gene3D" id="1.20.272.40">
    <property type="match status" value="1"/>
</dbReference>
<name>A0A1J1H7Z2_PLARL</name>
<dbReference type="GO" id="GO:0000965">
    <property type="term" value="P:mitochondrial RNA 3'-end processing"/>
    <property type="evidence" value="ECO:0007669"/>
    <property type="project" value="TreeGrafter"/>
</dbReference>
<evidence type="ECO:0000256" key="5">
    <source>
        <dbReference type="SAM" id="Coils"/>
    </source>
</evidence>
<dbReference type="VEuPathDB" id="PlasmoDB:PRELSG_1124600"/>
<dbReference type="Pfam" id="PF22527">
    <property type="entry name" value="DEXQc_Suv3"/>
    <property type="match status" value="1"/>
</dbReference>
<organism evidence="8 9">
    <name type="scientific">Plasmodium relictum</name>
    <dbReference type="NCBI Taxonomy" id="85471"/>
    <lineage>
        <taxon>Eukaryota</taxon>
        <taxon>Sar</taxon>
        <taxon>Alveolata</taxon>
        <taxon>Apicomplexa</taxon>
        <taxon>Aconoidasida</taxon>
        <taxon>Haemosporida</taxon>
        <taxon>Plasmodiidae</taxon>
        <taxon>Plasmodium</taxon>
        <taxon>Plasmodium (Haemamoeba)</taxon>
    </lineage>
</organism>
<keyword evidence="1" id="KW-0547">Nucleotide-binding</keyword>
<dbReference type="GO" id="GO:0005524">
    <property type="term" value="F:ATP binding"/>
    <property type="evidence" value="ECO:0007669"/>
    <property type="project" value="UniProtKB-KW"/>
</dbReference>
<evidence type="ECO:0000259" key="6">
    <source>
        <dbReference type="PROSITE" id="PS51192"/>
    </source>
</evidence>
<evidence type="ECO:0000313" key="8">
    <source>
        <dbReference type="EMBL" id="CRH00901.1"/>
    </source>
</evidence>
<feature type="domain" description="Helicase C-terminal" evidence="7">
    <location>
        <begin position="388"/>
        <end position="557"/>
    </location>
</feature>
<dbReference type="InterPro" id="IPR014001">
    <property type="entry name" value="Helicase_ATP-bd"/>
</dbReference>
<dbReference type="GO" id="GO:0003724">
    <property type="term" value="F:RNA helicase activity"/>
    <property type="evidence" value="ECO:0007669"/>
    <property type="project" value="UniProtKB-EC"/>
</dbReference>
<evidence type="ECO:0000313" key="9">
    <source>
        <dbReference type="Proteomes" id="UP000220158"/>
    </source>
</evidence>
<dbReference type="InterPro" id="IPR027417">
    <property type="entry name" value="P-loop_NTPase"/>
</dbReference>
<keyword evidence="3 8" id="KW-0347">Helicase</keyword>
<dbReference type="Pfam" id="PF00271">
    <property type="entry name" value="Helicase_C"/>
    <property type="match status" value="1"/>
</dbReference>
<evidence type="ECO:0000256" key="3">
    <source>
        <dbReference type="ARBA" id="ARBA00022806"/>
    </source>
</evidence>
<dbReference type="InterPro" id="IPR022192">
    <property type="entry name" value="SUV3_C"/>
</dbReference>
<dbReference type="PANTHER" id="PTHR12131">
    <property type="entry name" value="ATP-DEPENDENT RNA AND DNA HELICASE"/>
    <property type="match status" value="1"/>
</dbReference>
<dbReference type="SUPFAM" id="SSF52540">
    <property type="entry name" value="P-loop containing nucleoside triphosphate hydrolases"/>
    <property type="match status" value="1"/>
</dbReference>
<dbReference type="RefSeq" id="XP_028533903.1">
    <property type="nucleotide sequence ID" value="XM_028677522.1"/>
</dbReference>
<dbReference type="AlphaFoldDB" id="A0A1J1H7Z2"/>
<evidence type="ECO:0000256" key="2">
    <source>
        <dbReference type="ARBA" id="ARBA00022801"/>
    </source>
</evidence>
<dbReference type="PANTHER" id="PTHR12131:SF1">
    <property type="entry name" value="ATP-DEPENDENT RNA HELICASE SUPV3L1, MITOCHONDRIAL-RELATED"/>
    <property type="match status" value="1"/>
</dbReference>
<dbReference type="KEGG" id="prel:PRELSG_1124600"/>
<dbReference type="InterPro" id="IPR055206">
    <property type="entry name" value="DEXQc_SUV3"/>
</dbReference>
<feature type="coiled-coil region" evidence="5">
    <location>
        <begin position="139"/>
        <end position="166"/>
    </location>
</feature>
<evidence type="ECO:0000256" key="1">
    <source>
        <dbReference type="ARBA" id="ARBA00022741"/>
    </source>
</evidence>
<keyword evidence="4" id="KW-0067">ATP-binding</keyword>
<proteinExistence type="predicted"/>
<dbReference type="InterPro" id="IPR050699">
    <property type="entry name" value="RNA-DNA_Helicase"/>
</dbReference>
<keyword evidence="2 8" id="KW-0378">Hydrolase</keyword>
<dbReference type="Pfam" id="PF12513">
    <property type="entry name" value="SUV3_C"/>
    <property type="match status" value="1"/>
</dbReference>
<sequence length="901" mass="107030">MLSCFNKIFLKNVREFNRGYLLFIIAKKEQFSYVKSTSTNFEKINEEYTNMQRLIPLNENELLKIRNLLIKITNEKYIFHKIVHSYNIPSFFLLDNDVRNHFLKYLREDLTYTYELREFIMNESGNHRENIVDLKKRKEKEFQLKNKEVYDAKKELENEIQYMKDTKYEKIINILQIFIKKHYYRQWIFYEQIKKMCDFTEMREFIKNRNKTRKLYLYVGPTNSGKTYEAFGKLAESKNGLYCAPLRLLAWEIHNKLLKLHKVTNLLTGQEVIKKNDNTHTICTIEMTPLNKNYDCAIIDEIQMINNSIRGYAWTNVLINLNCEEIYLCGSENIINLIKNLSDILNDQLIIKRFKRLSKLELQEKTENLENVKTGDCVITFSRSNIMLLKKKLEKLNKRVFVIYGNLPPESKKKQIELFNYYCQINKENNKCDHTDLDDKKKKKDYMSDKNNEKETILIATDVIGMGLNICIKRIIFYSLKKYDGDILRYLYISEILQISGRAGRYQENCKNDMIGYITCIHSDDLNILRTVFKNKNISSLIGNDIENCLLYNEDNNNSNSLNNNTVNFCNNTNRCEEGSFSINNSNVNSVNSSDNLLNNKRNYENLEIFLKENECNSYARAGYFPDFNTIDNLGKILEFEHNSKIKLYETLQILIDYLKLNERYFFLTKNYNQMIFIAKFLDSINLDKHILFIYTLSPININNVIILNILKTFCMCHSILGYVDFFQCINKNLLHTLNLKDNLKNLSDSFEHEETNFFFQSDRIIDNNFKTLPSEYSEKLNANSVNDNHIFKNSILLNTSEENKIIAKDLQNENNRNDISFDEYIQILEVYYEIIDLYCWLNTKFPDIYKNIDLVNDEKKKVSREIINMLTQSLKEDETYVDENAYLKKLDTYFLGYKNL</sequence>
<dbReference type="Gene3D" id="1.20.58.1080">
    <property type="match status" value="1"/>
</dbReference>
<dbReference type="FunFam" id="3.40.50.300:FF:002434">
    <property type="entry name" value="ATP-dependent RNA helicase SUV3, putative"/>
    <property type="match status" value="1"/>
</dbReference>
<dbReference type="SMART" id="SM00490">
    <property type="entry name" value="HELICc"/>
    <property type="match status" value="1"/>
</dbReference>
<dbReference type="PROSITE" id="PS51192">
    <property type="entry name" value="HELICASE_ATP_BIND_1"/>
    <property type="match status" value="1"/>
</dbReference>
<evidence type="ECO:0000259" key="7">
    <source>
        <dbReference type="PROSITE" id="PS51194"/>
    </source>
</evidence>
<dbReference type="GO" id="GO:0045025">
    <property type="term" value="C:mitochondrial degradosome"/>
    <property type="evidence" value="ECO:0007669"/>
    <property type="project" value="TreeGrafter"/>
</dbReference>
<dbReference type="Gene3D" id="3.40.50.300">
    <property type="entry name" value="P-loop containing nucleotide triphosphate hydrolases"/>
    <property type="match status" value="2"/>
</dbReference>
<dbReference type="OMA" id="WIFYEHV"/>
<keyword evidence="5" id="KW-0175">Coiled coil</keyword>
<reference evidence="8 9" key="1">
    <citation type="submission" date="2015-04" db="EMBL/GenBank/DDBJ databases">
        <authorList>
            <consortium name="Pathogen Informatics"/>
        </authorList>
    </citation>
    <scope>NUCLEOTIDE SEQUENCE [LARGE SCALE GENOMIC DNA]</scope>
    <source>
        <strain evidence="8 9">SGS1</strain>
    </source>
</reference>
<dbReference type="GeneID" id="39737025"/>
<keyword evidence="9" id="KW-1185">Reference proteome</keyword>